<proteinExistence type="predicted"/>
<organism evidence="2">
    <name type="scientific">Streptomyces sp. NBC_00119</name>
    <dbReference type="NCBI Taxonomy" id="2975659"/>
    <lineage>
        <taxon>Bacteria</taxon>
        <taxon>Bacillati</taxon>
        <taxon>Actinomycetota</taxon>
        <taxon>Actinomycetes</taxon>
        <taxon>Kitasatosporales</taxon>
        <taxon>Streptomycetaceae</taxon>
        <taxon>Streptomyces</taxon>
    </lineage>
</organism>
<evidence type="ECO:0000313" key="2">
    <source>
        <dbReference type="EMBL" id="WTS15141.1"/>
    </source>
</evidence>
<protein>
    <recommendedName>
        <fullName evidence="3">Secreted protein</fullName>
    </recommendedName>
</protein>
<reference evidence="2" key="1">
    <citation type="submission" date="2022-10" db="EMBL/GenBank/DDBJ databases">
        <title>The complete genomes of actinobacterial strains from the NBC collection.</title>
        <authorList>
            <person name="Joergensen T.S."/>
            <person name="Alvarez Arevalo M."/>
            <person name="Sterndorff E.B."/>
            <person name="Faurdal D."/>
            <person name="Vuksanovic O."/>
            <person name="Mourched A.-S."/>
            <person name="Charusanti P."/>
            <person name="Shaw S."/>
            <person name="Blin K."/>
            <person name="Weber T."/>
        </authorList>
    </citation>
    <scope>NUCLEOTIDE SEQUENCE</scope>
    <source>
        <strain evidence="2">NBC_00119</strain>
    </source>
</reference>
<evidence type="ECO:0000256" key="1">
    <source>
        <dbReference type="SAM" id="MobiDB-lite"/>
    </source>
</evidence>
<dbReference type="AlphaFoldDB" id="A0AAU1UC61"/>
<gene>
    <name evidence="2" type="ORF">OHU69_31340</name>
</gene>
<sequence length="81" mass="8082">MAASAHLLLSALSKQADVILPAPALPLPDEFAFGAELPLTSEPPLADTEPLTSEPALIDVAPLTSEPTPSGPVAGLDASGV</sequence>
<dbReference type="EMBL" id="CP108195">
    <property type="protein sequence ID" value="WTS15141.1"/>
    <property type="molecule type" value="Genomic_DNA"/>
</dbReference>
<accession>A0AAU1UC61</accession>
<name>A0AAU1UC61_9ACTN</name>
<evidence type="ECO:0008006" key="3">
    <source>
        <dbReference type="Google" id="ProtNLM"/>
    </source>
</evidence>
<feature type="region of interest" description="Disordered" evidence="1">
    <location>
        <begin position="61"/>
        <end position="81"/>
    </location>
</feature>